<evidence type="ECO:0000256" key="1">
    <source>
        <dbReference type="ARBA" id="ARBA00003174"/>
    </source>
</evidence>
<dbReference type="EMBL" id="SKBN01000524">
    <property type="protein sequence ID" value="TGJ76147.1"/>
    <property type="molecule type" value="Genomic_DNA"/>
</dbReference>
<dbReference type="Pfam" id="PF05572">
    <property type="entry name" value="Peptidase_M43"/>
    <property type="match status" value="1"/>
</dbReference>
<evidence type="ECO:0000256" key="2">
    <source>
        <dbReference type="ARBA" id="ARBA00008721"/>
    </source>
</evidence>
<dbReference type="Proteomes" id="UP000297716">
    <property type="component" value="Unassembled WGS sequence"/>
</dbReference>
<evidence type="ECO:0000256" key="10">
    <source>
        <dbReference type="SAM" id="SignalP"/>
    </source>
</evidence>
<keyword evidence="7" id="KW-0862">Zinc</keyword>
<evidence type="ECO:0000256" key="8">
    <source>
        <dbReference type="ARBA" id="ARBA00023049"/>
    </source>
</evidence>
<evidence type="ECO:0000313" key="12">
    <source>
        <dbReference type="EMBL" id="TGJ76147.1"/>
    </source>
</evidence>
<feature type="domain" description="Peptidase M43 pregnancy-associated plasma-A" evidence="11">
    <location>
        <begin position="186"/>
        <end position="272"/>
    </location>
</feature>
<evidence type="ECO:0000259" key="11">
    <source>
        <dbReference type="Pfam" id="PF05572"/>
    </source>
</evidence>
<comment type="similarity">
    <text evidence="2">Belongs to the peptidase M43B family.</text>
</comment>
<dbReference type="SUPFAM" id="SSF55486">
    <property type="entry name" value="Metalloproteases ('zincins'), catalytic domain"/>
    <property type="match status" value="1"/>
</dbReference>
<dbReference type="PANTHER" id="PTHR47466">
    <property type="match status" value="1"/>
</dbReference>
<dbReference type="OrthoDB" id="536211at2759"/>
<evidence type="ECO:0000256" key="9">
    <source>
        <dbReference type="ARBA" id="ARBA00023157"/>
    </source>
</evidence>
<dbReference type="PANTHER" id="PTHR47466:SF1">
    <property type="entry name" value="METALLOPROTEASE MEP1 (AFU_ORTHOLOGUE AFUA_1G07730)-RELATED"/>
    <property type="match status" value="1"/>
</dbReference>
<keyword evidence="4" id="KW-0479">Metal-binding</keyword>
<reference evidence="12 13" key="1">
    <citation type="submission" date="2019-03" db="EMBL/GenBank/DDBJ databases">
        <title>Draft genome sequence of Xylaria hypoxylon DSM 108379, a ubiquitous saprotrophic-parasitic fungi on hardwood.</title>
        <authorList>
            <person name="Buettner E."/>
            <person name="Leonhardt S."/>
            <person name="Gebauer A.M."/>
            <person name="Liers C."/>
            <person name="Hofrichter M."/>
            <person name="Kellner H."/>
        </authorList>
    </citation>
    <scope>NUCLEOTIDE SEQUENCE [LARGE SCALE GENOMIC DNA]</scope>
    <source>
        <strain evidence="12 13">DSM 108379</strain>
    </source>
</reference>
<dbReference type="GO" id="GO:0046872">
    <property type="term" value="F:metal ion binding"/>
    <property type="evidence" value="ECO:0007669"/>
    <property type="project" value="UniProtKB-KW"/>
</dbReference>
<dbReference type="InterPro" id="IPR008754">
    <property type="entry name" value="Peptidase_M43"/>
</dbReference>
<keyword evidence="13" id="KW-1185">Reference proteome</keyword>
<sequence>MQFKALIASALLATASAQFNATRLCGTPEPTNQQKAESRAMLEIERIALARGESSRALAGFTINTYFHVVASSTALSGGYLTQTMLNNQLAVLNSAYSPHGVTFNLVSSDWTVNSNWAADGAETTMKRTLRKGTYSDLNIYFLGNLGGGLLGYCYFPVSSHASGSTNFIVDGCTILGQSVPGGTATPYNLGGTATHEVGHWMNLYHTFQGGCASPGDMVDDTPPEASAASGCPTGRDTCTGGGVDPIHNYMDYTTDACYTEFTAGQQARMYSAWSAYRG</sequence>
<proteinExistence type="inferred from homology"/>
<dbReference type="CDD" id="cd04275">
    <property type="entry name" value="ZnMc_pappalysin_like"/>
    <property type="match status" value="1"/>
</dbReference>
<keyword evidence="8" id="KW-0482">Metalloprotease</keyword>
<protein>
    <recommendedName>
        <fullName evidence="11">Peptidase M43 pregnancy-associated plasma-A domain-containing protein</fullName>
    </recommendedName>
</protein>
<dbReference type="AlphaFoldDB" id="A0A4Z0XZZ3"/>
<keyword evidence="9" id="KW-1015">Disulfide bond</keyword>
<dbReference type="Gene3D" id="3.40.390.10">
    <property type="entry name" value="Collagenase (Catalytic Domain)"/>
    <property type="match status" value="1"/>
</dbReference>
<dbReference type="InterPro" id="IPR024079">
    <property type="entry name" value="MetalloPept_cat_dom_sf"/>
</dbReference>
<evidence type="ECO:0000256" key="5">
    <source>
        <dbReference type="ARBA" id="ARBA00022729"/>
    </source>
</evidence>
<organism evidence="12 13">
    <name type="scientific">Xylaria hypoxylon</name>
    <dbReference type="NCBI Taxonomy" id="37992"/>
    <lineage>
        <taxon>Eukaryota</taxon>
        <taxon>Fungi</taxon>
        <taxon>Dikarya</taxon>
        <taxon>Ascomycota</taxon>
        <taxon>Pezizomycotina</taxon>
        <taxon>Sordariomycetes</taxon>
        <taxon>Xylariomycetidae</taxon>
        <taxon>Xylariales</taxon>
        <taxon>Xylariaceae</taxon>
        <taxon>Xylaria</taxon>
    </lineage>
</organism>
<evidence type="ECO:0000256" key="7">
    <source>
        <dbReference type="ARBA" id="ARBA00022833"/>
    </source>
</evidence>
<dbReference type="GO" id="GO:0006508">
    <property type="term" value="P:proteolysis"/>
    <property type="evidence" value="ECO:0007669"/>
    <property type="project" value="UniProtKB-KW"/>
</dbReference>
<keyword evidence="5 10" id="KW-0732">Signal</keyword>
<feature type="chain" id="PRO_5021457965" description="Peptidase M43 pregnancy-associated plasma-A domain-containing protein" evidence="10">
    <location>
        <begin position="18"/>
        <end position="279"/>
    </location>
</feature>
<comment type="caution">
    <text evidence="12">The sequence shown here is derived from an EMBL/GenBank/DDBJ whole genome shotgun (WGS) entry which is preliminary data.</text>
</comment>
<accession>A0A4Z0XZZ3</accession>
<evidence type="ECO:0000256" key="3">
    <source>
        <dbReference type="ARBA" id="ARBA00022670"/>
    </source>
</evidence>
<dbReference type="STRING" id="37992.A0A4Z0XZZ3"/>
<name>A0A4Z0XZZ3_9PEZI</name>
<feature type="signal peptide" evidence="10">
    <location>
        <begin position="1"/>
        <end position="17"/>
    </location>
</feature>
<evidence type="ECO:0000256" key="4">
    <source>
        <dbReference type="ARBA" id="ARBA00022723"/>
    </source>
</evidence>
<dbReference type="GO" id="GO:0008237">
    <property type="term" value="F:metallopeptidase activity"/>
    <property type="evidence" value="ECO:0007669"/>
    <property type="project" value="UniProtKB-KW"/>
</dbReference>
<evidence type="ECO:0000313" key="13">
    <source>
        <dbReference type="Proteomes" id="UP000297716"/>
    </source>
</evidence>
<keyword evidence="3" id="KW-0645">Protease</keyword>
<evidence type="ECO:0000256" key="6">
    <source>
        <dbReference type="ARBA" id="ARBA00022801"/>
    </source>
</evidence>
<comment type="function">
    <text evidence="1">Secreted metalloproteinase that allows assimilation of proteinaceous substrates.</text>
</comment>
<gene>
    <name evidence="12" type="ORF">E0Z10_g10920</name>
</gene>
<keyword evidence="6" id="KW-0378">Hydrolase</keyword>